<dbReference type="PANTHER" id="PTHR11783">
    <property type="entry name" value="SULFOTRANSFERASE SULT"/>
    <property type="match status" value="1"/>
</dbReference>
<evidence type="ECO:0000313" key="5">
    <source>
        <dbReference type="RefSeq" id="XP_014673628.1"/>
    </source>
</evidence>
<protein>
    <submittedName>
        <fullName evidence="5">Sulfotransferase 1C2-like</fullName>
    </submittedName>
</protein>
<dbReference type="SUPFAM" id="SSF52540">
    <property type="entry name" value="P-loop containing nucleoside triphosphate hydrolases"/>
    <property type="match status" value="2"/>
</dbReference>
<evidence type="ECO:0000256" key="1">
    <source>
        <dbReference type="ARBA" id="ARBA00005771"/>
    </source>
</evidence>
<evidence type="ECO:0000256" key="2">
    <source>
        <dbReference type="ARBA" id="ARBA00022679"/>
    </source>
</evidence>
<evidence type="ECO:0000313" key="4">
    <source>
        <dbReference type="Proteomes" id="UP000695022"/>
    </source>
</evidence>
<dbReference type="Proteomes" id="UP000695022">
    <property type="component" value="Unplaced"/>
</dbReference>
<feature type="domain" description="Sulfotransferase" evidence="3">
    <location>
        <begin position="44"/>
        <end position="311"/>
    </location>
</feature>
<reference evidence="5" key="1">
    <citation type="submission" date="2025-08" db="UniProtKB">
        <authorList>
            <consortium name="RefSeq"/>
        </authorList>
    </citation>
    <scope>IDENTIFICATION</scope>
</reference>
<dbReference type="RefSeq" id="XP_014673628.1">
    <property type="nucleotide sequence ID" value="XM_014818142.1"/>
</dbReference>
<dbReference type="Gene3D" id="3.40.50.300">
    <property type="entry name" value="P-loop containing nucleotide triphosphate hydrolases"/>
    <property type="match status" value="2"/>
</dbReference>
<comment type="similarity">
    <text evidence="1">Belongs to the sulfotransferase 1 family.</text>
</comment>
<organism evidence="4 5">
    <name type="scientific">Priapulus caudatus</name>
    <name type="common">Priapulid worm</name>
    <dbReference type="NCBI Taxonomy" id="37621"/>
    <lineage>
        <taxon>Eukaryota</taxon>
        <taxon>Metazoa</taxon>
        <taxon>Ecdysozoa</taxon>
        <taxon>Scalidophora</taxon>
        <taxon>Priapulida</taxon>
        <taxon>Priapulimorpha</taxon>
        <taxon>Priapulimorphida</taxon>
        <taxon>Priapulidae</taxon>
        <taxon>Priapulus</taxon>
    </lineage>
</organism>
<sequence length="347" mass="40829">MAQKIADDSTLLNIPEQLAKYEDIHLHKGSVKFMPPIRSMECRDDDIFVTSYPKCGTTWMQAIVWLVTSDPDTSSTIMSNSSASLDELVPMLEWPLQKSDFNDLKGSPDVGLRDWNKMASPRLMKTHIPFHLLSPDITKQRKTPKIVYISRNPKDMCVSDHKFLSGFSCWSASEHMYLEMSFEKYLENWFDGIVSFGDYFTHNMEFWERRDWDNILFVKYEDLLQDPHREVTRVARFLGKDLSSERIHQITQETMFSRMKQNNVLNNSHWKTIHQRETPFHRKGKCGNWKKHFTVAQSERMDALYKQRFAGKCGDWKKHFTVAQSERMDAMYQQRFGGSGLQHQFEL</sequence>
<accession>A0ABM1EN57</accession>
<dbReference type="GeneID" id="106813898"/>
<evidence type="ECO:0000259" key="3">
    <source>
        <dbReference type="Pfam" id="PF00685"/>
    </source>
</evidence>
<keyword evidence="4" id="KW-1185">Reference proteome</keyword>
<proteinExistence type="inferred from homology"/>
<keyword evidence="2" id="KW-0808">Transferase</keyword>
<name>A0ABM1EN57_PRICU</name>
<dbReference type="InterPro" id="IPR000863">
    <property type="entry name" value="Sulfotransferase_dom"/>
</dbReference>
<gene>
    <name evidence="5" type="primary">LOC106813898</name>
</gene>
<dbReference type="InterPro" id="IPR027417">
    <property type="entry name" value="P-loop_NTPase"/>
</dbReference>
<dbReference type="Pfam" id="PF00685">
    <property type="entry name" value="Sulfotransfer_1"/>
    <property type="match status" value="1"/>
</dbReference>